<evidence type="ECO:0000256" key="4">
    <source>
        <dbReference type="ARBA" id="ARBA00022989"/>
    </source>
</evidence>
<feature type="transmembrane region" description="Helical" evidence="7">
    <location>
        <begin position="228"/>
        <end position="249"/>
    </location>
</feature>
<sequence>MQSNAKPAQNQAPPKSPHPKFFVPTQLIFNVVIAVLGAIIGMELITRIGITPNTSIIGALIAILLSYIPLKLFNRFKRLESQTLVQTSISGATFSAANGLLLPLAIPFLMGQSDMLTPMLIGAALAVVTDASILYFSFDSKLFSARGAWPPGFATAEALKAAASKGKNTVLLLVGMVSGAVGKSFGIPMDMLGITWISNAFALAALGVGLLLRGYSVDLFGIDINEMYIPHGIMIGAGMMALIQIITLIRSDKNASPQVDSEQGDDASEPSKAQRPTRSALQMKVAMISGFTVYLSISLVLALATGIYTDMGIGMLIGWLVFAAVAAMASELIVGIAAMHSGWFPSFATGLIFLVLGMLIGFPNEALGILVAFTVSTGPAFADMAYDLKSGWVIRDNGQDEEYELEGRRQQYFAELFSFGVAILVVAFAYQYYFNQDLVPPVARVYVATIEAGTDHNVALLLVIWALVGGVIQFLGGISRQIGVLLATGLLITSPTAGIMIFVGLGIRYLVVKRYGQEGLKPLYVLGAGAISGSALYSFFSSTLKLGSKN</sequence>
<feature type="transmembrane region" description="Helical" evidence="7">
    <location>
        <begin position="21"/>
        <end position="42"/>
    </location>
</feature>
<evidence type="ECO:0000256" key="5">
    <source>
        <dbReference type="ARBA" id="ARBA00023136"/>
    </source>
</evidence>
<protein>
    <submittedName>
        <fullName evidence="8">OPT/YSL family transporter</fullName>
    </submittedName>
</protein>
<keyword evidence="3 7" id="KW-0812">Transmembrane</keyword>
<feature type="transmembrane region" description="Helical" evidence="7">
    <location>
        <begin position="193"/>
        <end position="216"/>
    </location>
</feature>
<evidence type="ECO:0000256" key="3">
    <source>
        <dbReference type="ARBA" id="ARBA00022692"/>
    </source>
</evidence>
<dbReference type="EMBL" id="JBHMEP010000001">
    <property type="protein sequence ID" value="MFB9134659.1"/>
    <property type="molecule type" value="Genomic_DNA"/>
</dbReference>
<comment type="caution">
    <text evidence="8">The sequence shown here is derived from an EMBL/GenBank/DDBJ whole genome shotgun (WGS) entry which is preliminary data.</text>
</comment>
<keyword evidence="9" id="KW-1185">Reference proteome</keyword>
<feature type="transmembrane region" description="Helical" evidence="7">
    <location>
        <begin position="313"/>
        <end position="336"/>
    </location>
</feature>
<feature type="transmembrane region" description="Helical" evidence="7">
    <location>
        <begin position="485"/>
        <end position="511"/>
    </location>
</feature>
<evidence type="ECO:0000256" key="2">
    <source>
        <dbReference type="ARBA" id="ARBA00022448"/>
    </source>
</evidence>
<dbReference type="InterPro" id="IPR004813">
    <property type="entry name" value="OPT"/>
</dbReference>
<feature type="transmembrane region" description="Helical" evidence="7">
    <location>
        <begin position="412"/>
        <end position="433"/>
    </location>
</feature>
<evidence type="ECO:0000256" key="7">
    <source>
        <dbReference type="SAM" id="Phobius"/>
    </source>
</evidence>
<feature type="transmembrane region" description="Helical" evidence="7">
    <location>
        <begin position="523"/>
        <end position="540"/>
    </location>
</feature>
<evidence type="ECO:0000256" key="1">
    <source>
        <dbReference type="ARBA" id="ARBA00004141"/>
    </source>
</evidence>
<proteinExistence type="predicted"/>
<evidence type="ECO:0000313" key="8">
    <source>
        <dbReference type="EMBL" id="MFB9134659.1"/>
    </source>
</evidence>
<keyword evidence="5 7" id="KW-0472">Membrane</keyword>
<keyword evidence="4 7" id="KW-1133">Transmembrane helix</keyword>
<comment type="subcellular location">
    <subcellularLocation>
        <location evidence="1">Membrane</location>
        <topology evidence="1">Multi-pass membrane protein</topology>
    </subcellularLocation>
</comment>
<feature type="region of interest" description="Disordered" evidence="6">
    <location>
        <begin position="256"/>
        <end position="277"/>
    </location>
</feature>
<feature type="transmembrane region" description="Helical" evidence="7">
    <location>
        <begin position="89"/>
        <end position="110"/>
    </location>
</feature>
<keyword evidence="2" id="KW-0813">Transport</keyword>
<feature type="transmembrane region" description="Helical" evidence="7">
    <location>
        <begin position="285"/>
        <end position="307"/>
    </location>
</feature>
<reference evidence="8 9" key="1">
    <citation type="submission" date="2024-09" db="EMBL/GenBank/DDBJ databases">
        <authorList>
            <person name="Sun Q."/>
            <person name="Mori K."/>
        </authorList>
    </citation>
    <scope>NUCLEOTIDE SEQUENCE [LARGE SCALE GENOMIC DNA]</scope>
    <source>
        <strain evidence="8 9">CECT 8064</strain>
    </source>
</reference>
<feature type="transmembrane region" description="Helical" evidence="7">
    <location>
        <begin position="48"/>
        <end position="68"/>
    </location>
</feature>
<gene>
    <name evidence="8" type="ORF">ACFFUV_06675</name>
</gene>
<evidence type="ECO:0000313" key="9">
    <source>
        <dbReference type="Proteomes" id="UP001589645"/>
    </source>
</evidence>
<dbReference type="RefSeq" id="WP_390190654.1">
    <property type="nucleotide sequence ID" value="NZ_JBHMEP010000001.1"/>
</dbReference>
<dbReference type="Pfam" id="PF03169">
    <property type="entry name" value="OPT"/>
    <property type="match status" value="1"/>
</dbReference>
<evidence type="ECO:0000256" key="6">
    <source>
        <dbReference type="SAM" id="MobiDB-lite"/>
    </source>
</evidence>
<feature type="transmembrane region" description="Helical" evidence="7">
    <location>
        <begin position="116"/>
        <end position="136"/>
    </location>
</feature>
<organism evidence="8 9">
    <name type="scientific">Vibrio olivae</name>
    <dbReference type="NCBI Taxonomy" id="1243002"/>
    <lineage>
        <taxon>Bacteria</taxon>
        <taxon>Pseudomonadati</taxon>
        <taxon>Pseudomonadota</taxon>
        <taxon>Gammaproteobacteria</taxon>
        <taxon>Vibrionales</taxon>
        <taxon>Vibrionaceae</taxon>
        <taxon>Vibrio</taxon>
    </lineage>
</organism>
<dbReference type="Proteomes" id="UP001589645">
    <property type="component" value="Unassembled WGS sequence"/>
</dbReference>
<feature type="transmembrane region" description="Helical" evidence="7">
    <location>
        <begin position="458"/>
        <end position="478"/>
    </location>
</feature>
<name>A0ABV5HK97_9VIBR</name>
<accession>A0ABV5HK97</accession>